<protein>
    <submittedName>
        <fullName evidence="1">XisH protein</fullName>
    </submittedName>
</protein>
<dbReference type="InterPro" id="IPR011335">
    <property type="entry name" value="Restrct_endonuc-II-like"/>
</dbReference>
<dbReference type="HOGENOM" id="CLU_132053_0_0_3"/>
<dbReference type="AlphaFoldDB" id="K9YZ15"/>
<dbReference type="InterPro" id="IPR011856">
    <property type="entry name" value="tRNA_endonuc-like_dom_sf"/>
</dbReference>
<accession>K9YZ15</accession>
<dbReference type="CDD" id="cd22366">
    <property type="entry name" value="XisH-like"/>
    <property type="match status" value="1"/>
</dbReference>
<keyword evidence="2" id="KW-1185">Reference proteome</keyword>
<dbReference type="SUPFAM" id="SSF52980">
    <property type="entry name" value="Restriction endonuclease-like"/>
    <property type="match status" value="1"/>
</dbReference>
<dbReference type="eggNOG" id="ENOG5031F23">
    <property type="taxonomic scope" value="Bacteria"/>
</dbReference>
<name>K9YZ15_DACS8</name>
<dbReference type="Gene3D" id="3.40.1350.10">
    <property type="match status" value="1"/>
</dbReference>
<gene>
    <name evidence="1" type="ORF">Dacsa_3035</name>
</gene>
<dbReference type="EMBL" id="CP003944">
    <property type="protein sequence ID" value="AFZ51570.1"/>
    <property type="molecule type" value="Genomic_DNA"/>
</dbReference>
<dbReference type="Proteomes" id="UP000010482">
    <property type="component" value="Chromosome"/>
</dbReference>
<evidence type="ECO:0000313" key="2">
    <source>
        <dbReference type="Proteomes" id="UP000010482"/>
    </source>
</evidence>
<sequence>MNRDLYHNEVRHALEKDGWLITDDPFRLRWGKKDMYVDSAAEKLLLAVKDKQKIAVEIKTFGGASSVADAQKSLGQYFIYLSVIKRLFPERHLYLALHEEAYEDFFNEPLGEIILTDYQVPLLIFDPNQEVIIRWIN</sequence>
<dbReference type="InterPro" id="IPR014919">
    <property type="entry name" value="XisH"/>
</dbReference>
<dbReference type="PATRIC" id="fig|13035.3.peg.3452"/>
<dbReference type="Pfam" id="PF08814">
    <property type="entry name" value="XisH"/>
    <property type="match status" value="1"/>
</dbReference>
<dbReference type="KEGG" id="dsl:Dacsa_3035"/>
<organism evidence="1 2">
    <name type="scientific">Dactylococcopsis salina (strain PCC 8305)</name>
    <name type="common">Myxobactron salinum</name>
    <dbReference type="NCBI Taxonomy" id="13035"/>
    <lineage>
        <taxon>Bacteria</taxon>
        <taxon>Bacillati</taxon>
        <taxon>Cyanobacteriota</taxon>
        <taxon>Cyanophyceae</taxon>
        <taxon>Nodosilineales</taxon>
        <taxon>Cymatolegaceae</taxon>
        <taxon>Dactylococcopsis</taxon>
    </lineage>
</organism>
<evidence type="ECO:0000313" key="1">
    <source>
        <dbReference type="EMBL" id="AFZ51570.1"/>
    </source>
</evidence>
<reference evidence="1" key="1">
    <citation type="submission" date="2012-04" db="EMBL/GenBank/DDBJ databases">
        <title>Finished genome of Dactylococcopsis salina PCC 8305.</title>
        <authorList>
            <consortium name="US DOE Joint Genome Institute"/>
            <person name="Gugger M."/>
            <person name="Coursin T."/>
            <person name="Rippka R."/>
            <person name="Tandeau De Marsac N."/>
            <person name="Huntemann M."/>
            <person name="Wei C.-L."/>
            <person name="Han J."/>
            <person name="Detter J.C."/>
            <person name="Han C."/>
            <person name="Tapia R."/>
            <person name="Daligault H."/>
            <person name="Chen A."/>
            <person name="Krypides N."/>
            <person name="Mavromatis K."/>
            <person name="Markowitz V."/>
            <person name="Szeto E."/>
            <person name="Ivanova N."/>
            <person name="Ovchinnikova G."/>
            <person name="Pagani I."/>
            <person name="Pati A."/>
            <person name="Goodwin L."/>
            <person name="Peters L."/>
            <person name="Pitluck S."/>
            <person name="Woyke T."/>
            <person name="Kerfeld C."/>
        </authorList>
    </citation>
    <scope>NUCLEOTIDE SEQUENCE [LARGE SCALE GENOMIC DNA]</scope>
    <source>
        <strain evidence="1">PCC 8305</strain>
    </source>
</reference>
<dbReference type="RefSeq" id="WP_015230549.1">
    <property type="nucleotide sequence ID" value="NC_019780.1"/>
</dbReference>
<dbReference type="STRING" id="13035.Dacsa_3035"/>
<dbReference type="GO" id="GO:0003676">
    <property type="term" value="F:nucleic acid binding"/>
    <property type="evidence" value="ECO:0007669"/>
    <property type="project" value="InterPro"/>
</dbReference>
<proteinExistence type="predicted"/>